<dbReference type="Proteomes" id="UP000198725">
    <property type="component" value="Unassembled WGS sequence"/>
</dbReference>
<keyword evidence="1" id="KW-0812">Transmembrane</keyword>
<proteinExistence type="predicted"/>
<dbReference type="AlphaFoldDB" id="A0A1I4EGN9"/>
<reference evidence="3" key="1">
    <citation type="submission" date="2016-10" db="EMBL/GenBank/DDBJ databases">
        <authorList>
            <person name="Varghese N."/>
            <person name="Submissions S."/>
        </authorList>
    </citation>
    <scope>NUCLEOTIDE SEQUENCE [LARGE SCALE GENOMIC DNA]</scope>
    <source>
        <strain evidence="3">MO64</strain>
    </source>
</reference>
<sequence length="42" mass="4564">MSTSQRWLVLAGGVLVAIALVYWFGASGHDAHSLLRALRRAL</sequence>
<protein>
    <submittedName>
        <fullName evidence="2">Uncharacterized protein</fullName>
    </submittedName>
</protein>
<accession>A0A1I4EGN9</accession>
<evidence type="ECO:0000313" key="3">
    <source>
        <dbReference type="Proteomes" id="UP000198725"/>
    </source>
</evidence>
<name>A0A1I4EGN9_9GAMM</name>
<dbReference type="RefSeq" id="WP_281244056.1">
    <property type="nucleotide sequence ID" value="NZ_FOSR01000012.1"/>
</dbReference>
<gene>
    <name evidence="2" type="ORF">SAMN05192579_11267</name>
</gene>
<dbReference type="EMBL" id="FOSR01000012">
    <property type="protein sequence ID" value="SFL04413.1"/>
    <property type="molecule type" value="Genomic_DNA"/>
</dbReference>
<evidence type="ECO:0000313" key="2">
    <source>
        <dbReference type="EMBL" id="SFL04413.1"/>
    </source>
</evidence>
<organism evidence="2 3">
    <name type="scientific">Rhodanobacter glycinis</name>
    <dbReference type="NCBI Taxonomy" id="582702"/>
    <lineage>
        <taxon>Bacteria</taxon>
        <taxon>Pseudomonadati</taxon>
        <taxon>Pseudomonadota</taxon>
        <taxon>Gammaproteobacteria</taxon>
        <taxon>Lysobacterales</taxon>
        <taxon>Rhodanobacteraceae</taxon>
        <taxon>Rhodanobacter</taxon>
    </lineage>
</organism>
<keyword evidence="1" id="KW-1133">Transmembrane helix</keyword>
<keyword evidence="1" id="KW-0472">Membrane</keyword>
<feature type="transmembrane region" description="Helical" evidence="1">
    <location>
        <begin position="7"/>
        <end position="25"/>
    </location>
</feature>
<evidence type="ECO:0000256" key="1">
    <source>
        <dbReference type="SAM" id="Phobius"/>
    </source>
</evidence>
<keyword evidence="3" id="KW-1185">Reference proteome</keyword>